<feature type="domain" description="DUF4368" evidence="1">
    <location>
        <begin position="73"/>
        <end position="117"/>
    </location>
</feature>
<name>A0A9D1DRJ0_9FIRM</name>
<protein>
    <submittedName>
        <fullName evidence="2">DUF4368 domain-containing protein</fullName>
    </submittedName>
</protein>
<comment type="caution">
    <text evidence="2">The sequence shown here is derived from an EMBL/GenBank/DDBJ whole genome shotgun (WGS) entry which is preliminary data.</text>
</comment>
<feature type="non-terminal residue" evidence="2">
    <location>
        <position position="1"/>
    </location>
</feature>
<evidence type="ECO:0000313" key="2">
    <source>
        <dbReference type="EMBL" id="HIR57710.1"/>
    </source>
</evidence>
<sequence>SDIAVYEKKVAEFSKGIRELYMDKVKGLLSENDYVEMSKDFITERSRLERVIADGEKQLAEIEEKIAVGDNRRQIIEQYSNLEHLTREIVEILIDYISVGKRIPGTRDVPIEIHWNF</sequence>
<evidence type="ECO:0000313" key="3">
    <source>
        <dbReference type="Proteomes" id="UP000886785"/>
    </source>
</evidence>
<gene>
    <name evidence="2" type="ORF">IAA54_08570</name>
</gene>
<dbReference type="Pfam" id="PF14287">
    <property type="entry name" value="DUF4368"/>
    <property type="match status" value="1"/>
</dbReference>
<proteinExistence type="predicted"/>
<dbReference type="InterPro" id="IPR025378">
    <property type="entry name" value="DUF4368"/>
</dbReference>
<dbReference type="AlphaFoldDB" id="A0A9D1DRJ0"/>
<dbReference type="Proteomes" id="UP000886785">
    <property type="component" value="Unassembled WGS sequence"/>
</dbReference>
<reference evidence="2" key="2">
    <citation type="journal article" date="2021" name="PeerJ">
        <title>Extensive microbial diversity within the chicken gut microbiome revealed by metagenomics and culture.</title>
        <authorList>
            <person name="Gilroy R."/>
            <person name="Ravi A."/>
            <person name="Getino M."/>
            <person name="Pursley I."/>
            <person name="Horton D.L."/>
            <person name="Alikhan N.F."/>
            <person name="Baker D."/>
            <person name="Gharbi K."/>
            <person name="Hall N."/>
            <person name="Watson M."/>
            <person name="Adriaenssens E.M."/>
            <person name="Foster-Nyarko E."/>
            <person name="Jarju S."/>
            <person name="Secka A."/>
            <person name="Antonio M."/>
            <person name="Oren A."/>
            <person name="Chaudhuri R.R."/>
            <person name="La Ragione R."/>
            <person name="Hildebrand F."/>
            <person name="Pallen M.J."/>
        </authorList>
    </citation>
    <scope>NUCLEOTIDE SEQUENCE</scope>
    <source>
        <strain evidence="2">ChiSjej1B19-7085</strain>
    </source>
</reference>
<dbReference type="EMBL" id="DVHF01000100">
    <property type="protein sequence ID" value="HIR57710.1"/>
    <property type="molecule type" value="Genomic_DNA"/>
</dbReference>
<accession>A0A9D1DRJ0</accession>
<reference evidence="2" key="1">
    <citation type="submission" date="2020-10" db="EMBL/GenBank/DDBJ databases">
        <authorList>
            <person name="Gilroy R."/>
        </authorList>
    </citation>
    <scope>NUCLEOTIDE SEQUENCE</scope>
    <source>
        <strain evidence="2">ChiSjej1B19-7085</strain>
    </source>
</reference>
<evidence type="ECO:0000259" key="1">
    <source>
        <dbReference type="Pfam" id="PF14287"/>
    </source>
</evidence>
<organism evidence="2 3">
    <name type="scientific">Candidatus Gallacutalibacter pullicola</name>
    <dbReference type="NCBI Taxonomy" id="2840830"/>
    <lineage>
        <taxon>Bacteria</taxon>
        <taxon>Bacillati</taxon>
        <taxon>Bacillota</taxon>
        <taxon>Clostridia</taxon>
        <taxon>Eubacteriales</taxon>
        <taxon>Candidatus Gallacutalibacter</taxon>
    </lineage>
</organism>